<accession>A0A1I1U9E6</accession>
<dbReference type="OrthoDB" id="5615986at2"/>
<dbReference type="Gene3D" id="3.40.1260.10">
    <property type="entry name" value="DsrEFH-like"/>
    <property type="match status" value="1"/>
</dbReference>
<sequence>MKNVRIPALAATLALPLAAMAEPQNNDHALEGVENGDVIWDITLSKPAQLTGQMGVIRETYHDLQENGIEPRMVLAFHGRNVHFLTEDLESVPLEEVDQVEQFNQALDKLLALDGVRVEACAIATRVYGADRGAIRDDVEVVGNTYVSNIGYTQKGYSIIGIR</sequence>
<dbReference type="STRING" id="1123397.SAMN05660831_02041"/>
<dbReference type="Proteomes" id="UP000198611">
    <property type="component" value="Unassembled WGS sequence"/>
</dbReference>
<feature type="chain" id="PRO_5011464014" evidence="1">
    <location>
        <begin position="22"/>
        <end position="163"/>
    </location>
</feature>
<protein>
    <submittedName>
        <fullName evidence="2">DsrE/DsrF-like family protein</fullName>
    </submittedName>
</protein>
<dbReference type="RefSeq" id="WP_093428679.1">
    <property type="nucleotide sequence ID" value="NZ_FOMJ01000007.1"/>
</dbReference>
<evidence type="ECO:0000313" key="2">
    <source>
        <dbReference type="EMBL" id="SFD66178.1"/>
    </source>
</evidence>
<evidence type="ECO:0000256" key="1">
    <source>
        <dbReference type="SAM" id="SignalP"/>
    </source>
</evidence>
<gene>
    <name evidence="2" type="ORF">SAMN05660831_02041</name>
</gene>
<organism evidence="2 3">
    <name type="scientific">Thiohalospira halophila DSM 15071</name>
    <dbReference type="NCBI Taxonomy" id="1123397"/>
    <lineage>
        <taxon>Bacteria</taxon>
        <taxon>Pseudomonadati</taxon>
        <taxon>Pseudomonadota</taxon>
        <taxon>Gammaproteobacteria</taxon>
        <taxon>Thiohalospirales</taxon>
        <taxon>Thiohalospiraceae</taxon>
        <taxon>Thiohalospira</taxon>
    </lineage>
</organism>
<keyword evidence="1" id="KW-0732">Signal</keyword>
<proteinExistence type="predicted"/>
<dbReference type="SUPFAM" id="SSF75169">
    <property type="entry name" value="DsrEFH-like"/>
    <property type="match status" value="1"/>
</dbReference>
<dbReference type="InterPro" id="IPR027396">
    <property type="entry name" value="DsrEFH-like"/>
</dbReference>
<dbReference type="EMBL" id="FOMJ01000007">
    <property type="protein sequence ID" value="SFD66178.1"/>
    <property type="molecule type" value="Genomic_DNA"/>
</dbReference>
<evidence type="ECO:0000313" key="3">
    <source>
        <dbReference type="Proteomes" id="UP000198611"/>
    </source>
</evidence>
<reference evidence="2 3" key="1">
    <citation type="submission" date="2016-10" db="EMBL/GenBank/DDBJ databases">
        <authorList>
            <person name="de Groot N.N."/>
        </authorList>
    </citation>
    <scope>NUCLEOTIDE SEQUENCE [LARGE SCALE GENOMIC DNA]</scope>
    <source>
        <strain evidence="2 3">HL3</strain>
    </source>
</reference>
<keyword evidence="3" id="KW-1185">Reference proteome</keyword>
<feature type="signal peptide" evidence="1">
    <location>
        <begin position="1"/>
        <end position="21"/>
    </location>
</feature>
<dbReference type="AlphaFoldDB" id="A0A1I1U9E6"/>
<name>A0A1I1U9E6_9GAMM</name>